<dbReference type="PROSITE" id="PS00086">
    <property type="entry name" value="CYTOCHROME_P450"/>
    <property type="match status" value="1"/>
</dbReference>
<dbReference type="InterPro" id="IPR036396">
    <property type="entry name" value="Cyt_P450_sf"/>
</dbReference>
<dbReference type="GO" id="GO:0020037">
    <property type="term" value="F:heme binding"/>
    <property type="evidence" value="ECO:0007669"/>
    <property type="project" value="InterPro"/>
</dbReference>
<sequence length="94" mass="10834">MGRDEKIWGKDAKQFDPKRFLNSEDGLRPNRFKFAAFHAGPRNCVGEQFATLEAVMLTILILKEFKFELMPGQKSPPEFKDAMLLVMKDPLMTK</sequence>
<name>A0A9N9JIH5_9GLOM</name>
<dbReference type="GO" id="GO:0004497">
    <property type="term" value="F:monooxygenase activity"/>
    <property type="evidence" value="ECO:0007669"/>
    <property type="project" value="UniProtKB-KW"/>
</dbReference>
<keyword evidence="3 5" id="KW-0560">Oxidoreductase</keyword>
<evidence type="ECO:0000256" key="5">
    <source>
        <dbReference type="RuleBase" id="RU000461"/>
    </source>
</evidence>
<feature type="non-terminal residue" evidence="6">
    <location>
        <position position="94"/>
    </location>
</feature>
<dbReference type="InterPro" id="IPR017972">
    <property type="entry name" value="Cyt_P450_CS"/>
</dbReference>
<evidence type="ECO:0000256" key="1">
    <source>
        <dbReference type="ARBA" id="ARBA00010617"/>
    </source>
</evidence>
<accession>A0A9N9JIH5</accession>
<dbReference type="PANTHER" id="PTHR24296">
    <property type="entry name" value="CYTOCHROME P450"/>
    <property type="match status" value="1"/>
</dbReference>
<dbReference type="OrthoDB" id="1470350at2759"/>
<keyword evidence="2 5" id="KW-0479">Metal-binding</keyword>
<gene>
    <name evidence="6" type="ORF">RFULGI_LOCUS15548</name>
</gene>
<dbReference type="GO" id="GO:0016705">
    <property type="term" value="F:oxidoreductase activity, acting on paired donors, with incorporation or reduction of molecular oxygen"/>
    <property type="evidence" value="ECO:0007669"/>
    <property type="project" value="InterPro"/>
</dbReference>
<dbReference type="InterPro" id="IPR001128">
    <property type="entry name" value="Cyt_P450"/>
</dbReference>
<keyword evidence="7" id="KW-1185">Reference proteome</keyword>
<dbReference type="GO" id="GO:0005506">
    <property type="term" value="F:iron ion binding"/>
    <property type="evidence" value="ECO:0007669"/>
    <property type="project" value="InterPro"/>
</dbReference>
<protein>
    <submittedName>
        <fullName evidence="6">14426_t:CDS:1</fullName>
    </submittedName>
</protein>
<evidence type="ECO:0000256" key="3">
    <source>
        <dbReference type="ARBA" id="ARBA00023002"/>
    </source>
</evidence>
<evidence type="ECO:0000313" key="6">
    <source>
        <dbReference type="EMBL" id="CAG8777697.1"/>
    </source>
</evidence>
<comment type="caution">
    <text evidence="6">The sequence shown here is derived from an EMBL/GenBank/DDBJ whole genome shotgun (WGS) entry which is preliminary data.</text>
</comment>
<keyword evidence="5" id="KW-0503">Monooxygenase</keyword>
<dbReference type="GO" id="GO:0006629">
    <property type="term" value="P:lipid metabolic process"/>
    <property type="evidence" value="ECO:0007669"/>
    <property type="project" value="UniProtKB-ARBA"/>
</dbReference>
<dbReference type="Gene3D" id="1.10.630.10">
    <property type="entry name" value="Cytochrome P450"/>
    <property type="match status" value="1"/>
</dbReference>
<dbReference type="SUPFAM" id="SSF48264">
    <property type="entry name" value="Cytochrome P450"/>
    <property type="match status" value="1"/>
</dbReference>
<evidence type="ECO:0000313" key="7">
    <source>
        <dbReference type="Proteomes" id="UP000789396"/>
    </source>
</evidence>
<reference evidence="6" key="1">
    <citation type="submission" date="2021-06" db="EMBL/GenBank/DDBJ databases">
        <authorList>
            <person name="Kallberg Y."/>
            <person name="Tangrot J."/>
            <person name="Rosling A."/>
        </authorList>
    </citation>
    <scope>NUCLEOTIDE SEQUENCE</scope>
    <source>
        <strain evidence="6">IN212</strain>
    </source>
</reference>
<dbReference type="AlphaFoldDB" id="A0A9N9JIH5"/>
<organism evidence="6 7">
    <name type="scientific">Racocetra fulgida</name>
    <dbReference type="NCBI Taxonomy" id="60492"/>
    <lineage>
        <taxon>Eukaryota</taxon>
        <taxon>Fungi</taxon>
        <taxon>Fungi incertae sedis</taxon>
        <taxon>Mucoromycota</taxon>
        <taxon>Glomeromycotina</taxon>
        <taxon>Glomeromycetes</taxon>
        <taxon>Diversisporales</taxon>
        <taxon>Gigasporaceae</taxon>
        <taxon>Racocetra</taxon>
    </lineage>
</organism>
<evidence type="ECO:0000256" key="4">
    <source>
        <dbReference type="ARBA" id="ARBA00023004"/>
    </source>
</evidence>
<keyword evidence="4 5" id="KW-0408">Iron</keyword>
<dbReference type="Pfam" id="PF00067">
    <property type="entry name" value="p450"/>
    <property type="match status" value="1"/>
</dbReference>
<proteinExistence type="inferred from homology"/>
<comment type="similarity">
    <text evidence="1 5">Belongs to the cytochrome P450 family.</text>
</comment>
<evidence type="ECO:0000256" key="2">
    <source>
        <dbReference type="ARBA" id="ARBA00022723"/>
    </source>
</evidence>
<dbReference type="Proteomes" id="UP000789396">
    <property type="component" value="Unassembled WGS sequence"/>
</dbReference>
<dbReference type="EMBL" id="CAJVPZ010050516">
    <property type="protein sequence ID" value="CAG8777697.1"/>
    <property type="molecule type" value="Genomic_DNA"/>
</dbReference>
<keyword evidence="5" id="KW-0349">Heme</keyword>